<reference evidence="1" key="1">
    <citation type="submission" date="2024-10" db="EMBL/GenBank/DDBJ databases">
        <title>Aeromonas and Pseudomonas from the Cagarras Archipelago, Rio de Janeiro, Brazil.</title>
        <authorList>
            <person name="Canellas A.L.B."/>
            <person name="Laport M.S."/>
        </authorList>
    </citation>
    <scope>NUCLEOTIDE SEQUENCE</scope>
    <source>
        <strain evidence="1">ACP-7</strain>
    </source>
</reference>
<name>A0ACC7LPU5_9PSED</name>
<comment type="caution">
    <text evidence="1">The sequence shown here is derived from an EMBL/GenBank/DDBJ whole genome shotgun (WGS) entry which is preliminary data.</text>
</comment>
<evidence type="ECO:0000313" key="2">
    <source>
        <dbReference type="Proteomes" id="UP001615411"/>
    </source>
</evidence>
<dbReference type="Proteomes" id="UP001615411">
    <property type="component" value="Unassembled WGS sequence"/>
</dbReference>
<sequence>MNMGSLIKSVLTAALLWSMAASAMAVTCKYEGVEPPDGIMPLQISAINVGRDLPLGTEVFRQTFMVLASQRSTVVCEFAPFQRWFQYTVSAVYSKANWSTGPYANKVYQTDIPGIGVVFKNEQDGVLPMTTAKSSVSCTAGYRCVQAVSREKSSFELVLIKIGDVSPGVLRGNRLPQLTLQGYFGDARMLLYRVNHSGNIQIVANTCKTPDVLVPMGTHLSKTFTRVGSATGWKDFNIALNNCPAFHGTYAEDASTWISKGGKNPGGDGYPGYVTQNKLQLRIDPARPAINASNGVLSLDPSGSGSTPAATGIGVQIADRYSNPLPLSTVRDANVYLHDFENSYTIPLRARYLQTSSKVTAGPANATATFTLIYQ</sequence>
<keyword evidence="2" id="KW-1185">Reference proteome</keyword>
<organism evidence="1 2">
    <name type="scientific">Pseudomonas caricapapayae</name>
    <dbReference type="NCBI Taxonomy" id="46678"/>
    <lineage>
        <taxon>Bacteria</taxon>
        <taxon>Pseudomonadati</taxon>
        <taxon>Pseudomonadota</taxon>
        <taxon>Gammaproteobacteria</taxon>
        <taxon>Pseudomonadales</taxon>
        <taxon>Pseudomonadaceae</taxon>
        <taxon>Pseudomonas</taxon>
    </lineage>
</organism>
<proteinExistence type="predicted"/>
<protein>
    <submittedName>
        <fullName evidence="1">Fimbrial protein</fullName>
    </submittedName>
</protein>
<gene>
    <name evidence="1" type="ORF">ACIKP7_01855</name>
</gene>
<accession>A0ACC7LPU5</accession>
<dbReference type="EMBL" id="JBIUGF010000003">
    <property type="protein sequence ID" value="MFJ1336868.1"/>
    <property type="molecule type" value="Genomic_DNA"/>
</dbReference>
<evidence type="ECO:0000313" key="1">
    <source>
        <dbReference type="EMBL" id="MFJ1336868.1"/>
    </source>
</evidence>